<reference evidence="1 2" key="1">
    <citation type="submission" date="2019-03" db="EMBL/GenBank/DDBJ databases">
        <title>Single cell metagenomics reveals metabolic interactions within the superorganism composed of flagellate Streblomastix strix and complex community of Bacteroidetes bacteria on its surface.</title>
        <authorList>
            <person name="Treitli S.C."/>
            <person name="Kolisko M."/>
            <person name="Husnik F."/>
            <person name="Keeling P."/>
            <person name="Hampl V."/>
        </authorList>
    </citation>
    <scope>NUCLEOTIDE SEQUENCE [LARGE SCALE GENOMIC DNA]</scope>
    <source>
        <strain evidence="1">ST1C</strain>
    </source>
</reference>
<sequence length="170" mass="19789">MKTQITSSDGLEYFESSENKTIVPKIKYVTLEKGSTRKYNRKSKTNDKAKALIDEMLNKQSLEQSIEQLIEQPTDPTDLGEILDKYHEERRINLVQMKLDIMDYDSLQMYFDLIKETIAAGDERIYEYILNWMAWIIQNKGKKSRAAFELHGRLGIGKNRFTDIIAELTG</sequence>
<evidence type="ECO:0000313" key="2">
    <source>
        <dbReference type="Proteomes" id="UP000324800"/>
    </source>
</evidence>
<dbReference type="Proteomes" id="UP000324800">
    <property type="component" value="Unassembled WGS sequence"/>
</dbReference>
<evidence type="ECO:0000313" key="1">
    <source>
        <dbReference type="EMBL" id="KAA6385870.1"/>
    </source>
</evidence>
<organism evidence="1 2">
    <name type="scientific">Streblomastix strix</name>
    <dbReference type="NCBI Taxonomy" id="222440"/>
    <lineage>
        <taxon>Eukaryota</taxon>
        <taxon>Metamonada</taxon>
        <taxon>Preaxostyla</taxon>
        <taxon>Oxymonadida</taxon>
        <taxon>Streblomastigidae</taxon>
        <taxon>Streblomastix</taxon>
    </lineage>
</organism>
<comment type="caution">
    <text evidence="1">The sequence shown here is derived from an EMBL/GenBank/DDBJ whole genome shotgun (WGS) entry which is preliminary data.</text>
</comment>
<proteinExistence type="predicted"/>
<gene>
    <name evidence="1" type="ORF">EZS28_018603</name>
</gene>
<dbReference type="EMBL" id="SNRW01005064">
    <property type="protein sequence ID" value="KAA6385870.1"/>
    <property type="molecule type" value="Genomic_DNA"/>
</dbReference>
<name>A0A5J4VTX7_9EUKA</name>
<accession>A0A5J4VTX7</accession>
<protein>
    <submittedName>
        <fullName evidence="1">Uncharacterized protein</fullName>
    </submittedName>
</protein>
<dbReference type="AlphaFoldDB" id="A0A5J4VTX7"/>